<keyword evidence="4" id="KW-1185">Reference proteome</keyword>
<keyword evidence="1" id="KW-0472">Membrane</keyword>
<dbReference type="AlphaFoldDB" id="A0A8J3W6S7"/>
<feature type="transmembrane region" description="Helical" evidence="1">
    <location>
        <begin position="65"/>
        <end position="87"/>
    </location>
</feature>
<feature type="transmembrane region" description="Helical" evidence="1">
    <location>
        <begin position="179"/>
        <end position="199"/>
    </location>
</feature>
<comment type="caution">
    <text evidence="3">The sequence shown here is derived from an EMBL/GenBank/DDBJ whole genome shotgun (WGS) entry which is preliminary data.</text>
</comment>
<protein>
    <recommendedName>
        <fullName evidence="2">DUF4328 domain-containing protein</fullName>
    </recommendedName>
</protein>
<keyword evidence="1" id="KW-1133">Transmembrane helix</keyword>
<feature type="transmembrane region" description="Helical" evidence="1">
    <location>
        <begin position="12"/>
        <end position="32"/>
    </location>
</feature>
<reference evidence="3 4" key="1">
    <citation type="submission" date="2021-01" db="EMBL/GenBank/DDBJ databases">
        <title>Whole genome shotgun sequence of Planobispora longispora NBRC 13918.</title>
        <authorList>
            <person name="Komaki H."/>
            <person name="Tamura T."/>
        </authorList>
    </citation>
    <scope>NUCLEOTIDE SEQUENCE [LARGE SCALE GENOMIC DNA]</scope>
    <source>
        <strain evidence="3 4">NBRC 13918</strain>
    </source>
</reference>
<evidence type="ECO:0000313" key="4">
    <source>
        <dbReference type="Proteomes" id="UP000616724"/>
    </source>
</evidence>
<organism evidence="3 4">
    <name type="scientific">Planobispora longispora</name>
    <dbReference type="NCBI Taxonomy" id="28887"/>
    <lineage>
        <taxon>Bacteria</taxon>
        <taxon>Bacillati</taxon>
        <taxon>Actinomycetota</taxon>
        <taxon>Actinomycetes</taxon>
        <taxon>Streptosporangiales</taxon>
        <taxon>Streptosporangiaceae</taxon>
        <taxon>Planobispora</taxon>
    </lineage>
</organism>
<dbReference type="InterPro" id="IPR025565">
    <property type="entry name" value="DUF4328"/>
</dbReference>
<sequence>MRPVSPSRRRSASAVYAALAAQVLSVAALVVFEQVRGVRLALEISAFGSDAQASGARAVAGAATVFALLILFAAVTTIFVITTYLLWLVRIRPGSGSAAPSMRSLLAGWFVPVLNLAAPPVLLDRLWQGCRPAEGRRSHWLVLLAAWWTSWLTAAALIVRLPFSPRAEAGLTGLGPAELAAVALAAVLCAATVQQITAAQTSGARHRRRIKESHAIAQAVPDLSAPTP</sequence>
<proteinExistence type="predicted"/>
<dbReference type="Pfam" id="PF14219">
    <property type="entry name" value="DUF4328"/>
    <property type="match status" value="1"/>
</dbReference>
<keyword evidence="1" id="KW-0812">Transmembrane</keyword>
<name>A0A8J3W6S7_9ACTN</name>
<dbReference type="RefSeq" id="WP_203893337.1">
    <property type="nucleotide sequence ID" value="NZ_BOOH01000044.1"/>
</dbReference>
<feature type="domain" description="DUF4328" evidence="2">
    <location>
        <begin position="50"/>
        <end position="198"/>
    </location>
</feature>
<dbReference type="Proteomes" id="UP000616724">
    <property type="component" value="Unassembled WGS sequence"/>
</dbReference>
<evidence type="ECO:0000256" key="1">
    <source>
        <dbReference type="SAM" id="Phobius"/>
    </source>
</evidence>
<accession>A0A8J3W6S7</accession>
<gene>
    <name evidence="3" type="ORF">Plo01_52730</name>
</gene>
<dbReference type="EMBL" id="BOOH01000044">
    <property type="protein sequence ID" value="GIH78844.1"/>
    <property type="molecule type" value="Genomic_DNA"/>
</dbReference>
<evidence type="ECO:0000313" key="3">
    <source>
        <dbReference type="EMBL" id="GIH78844.1"/>
    </source>
</evidence>
<evidence type="ECO:0000259" key="2">
    <source>
        <dbReference type="Pfam" id="PF14219"/>
    </source>
</evidence>
<feature type="transmembrane region" description="Helical" evidence="1">
    <location>
        <begin position="139"/>
        <end position="159"/>
    </location>
</feature>